<dbReference type="InterPro" id="IPR007016">
    <property type="entry name" value="O-antigen_ligase-rel_domated"/>
</dbReference>
<dbReference type="PANTHER" id="PTHR37422:SF13">
    <property type="entry name" value="LIPOPOLYSACCHARIDE BIOSYNTHESIS PROTEIN PA4999-RELATED"/>
    <property type="match status" value="1"/>
</dbReference>
<name>A0ABR6WWT6_9FIRM</name>
<feature type="transmembrane region" description="Helical" evidence="6">
    <location>
        <begin position="180"/>
        <end position="199"/>
    </location>
</feature>
<feature type="region of interest" description="Disordered" evidence="5">
    <location>
        <begin position="1"/>
        <end position="32"/>
    </location>
</feature>
<gene>
    <name evidence="8" type="ORF">GH808_11505</name>
</gene>
<keyword evidence="4 6" id="KW-0472">Membrane</keyword>
<accession>A0ABR6WWT6</accession>
<keyword evidence="3 6" id="KW-1133">Transmembrane helix</keyword>
<dbReference type="PANTHER" id="PTHR37422">
    <property type="entry name" value="TEICHURONIC ACID BIOSYNTHESIS PROTEIN TUAE"/>
    <property type="match status" value="1"/>
</dbReference>
<feature type="transmembrane region" description="Helical" evidence="6">
    <location>
        <begin position="248"/>
        <end position="266"/>
    </location>
</feature>
<evidence type="ECO:0000313" key="9">
    <source>
        <dbReference type="Proteomes" id="UP000603234"/>
    </source>
</evidence>
<feature type="transmembrane region" description="Helical" evidence="6">
    <location>
        <begin position="340"/>
        <end position="357"/>
    </location>
</feature>
<evidence type="ECO:0000313" key="8">
    <source>
        <dbReference type="EMBL" id="MBC3805056.1"/>
    </source>
</evidence>
<evidence type="ECO:0000256" key="1">
    <source>
        <dbReference type="ARBA" id="ARBA00004141"/>
    </source>
</evidence>
<feature type="transmembrane region" description="Helical" evidence="6">
    <location>
        <begin position="46"/>
        <end position="78"/>
    </location>
</feature>
<feature type="transmembrane region" description="Helical" evidence="6">
    <location>
        <begin position="219"/>
        <end position="241"/>
    </location>
</feature>
<evidence type="ECO:0000256" key="5">
    <source>
        <dbReference type="SAM" id="MobiDB-lite"/>
    </source>
</evidence>
<dbReference type="Proteomes" id="UP000603234">
    <property type="component" value="Unassembled WGS sequence"/>
</dbReference>
<feature type="transmembrane region" description="Helical" evidence="6">
    <location>
        <begin position="112"/>
        <end position="135"/>
    </location>
</feature>
<feature type="compositionally biased region" description="Basic residues" evidence="5">
    <location>
        <begin position="1"/>
        <end position="15"/>
    </location>
</feature>
<dbReference type="InterPro" id="IPR051533">
    <property type="entry name" value="WaaL-like"/>
</dbReference>
<sequence>MTHNRRKQKSKKNHPITRQTASQQTTSASDNGMAHSISNEVRIFKWMLFAFPFLFGLFFEFTVAFAGIILVVFLLYLIKKNGQIRLACNLYSLLLIFVFLSYLLVLPWSVDWGIGLIGFMKFSTVILFILVLMQFERAEIADCFNVIPWSGCAMVILTGMTYFIPDLAGCFIDAGRLGGFFQYANTFALFLLIGVIVLAESNLINSLEISKMAVLTGGMLLTGSRITLIMLLGVLIYYAVFSKKMRKTVIIIGATALAVIAGFFLLSGSLSTITRITTIFSDSSTLLGRLLYARDAWFMLLKHPMGTGYMGYYYLQPQFQTGVYTTRFVHQEFLQMGLDAGIPAMMAFLFVCIRSLFSKSRSKMEKLILTVVLLHACLDFDFQYLVILYILMMTLDFGKSKGYAAGSALTAAKVSLIALGVIYLYFFAALLTERLGDRENALKMLPFNTEIKIYALSQAQTAEAFEYWSDQVLAQNKTIALAYEGRAAVAVSRNDFDAMAENMDKVLQNDPYQLEKYQEYLKALETAMNYYNNQGDTKKLEKFARIAVSIPERLDAVKNRTSKLANQIEEKPELELTQNEQVYLLNLKKVIDELAAK</sequence>
<protein>
    <recommendedName>
        <fullName evidence="7">O-antigen ligase-related domain-containing protein</fullName>
    </recommendedName>
</protein>
<feature type="transmembrane region" description="Helical" evidence="6">
    <location>
        <begin position="84"/>
        <end position="105"/>
    </location>
</feature>
<feature type="transmembrane region" description="Helical" evidence="6">
    <location>
        <begin position="411"/>
        <end position="431"/>
    </location>
</feature>
<evidence type="ECO:0000256" key="4">
    <source>
        <dbReference type="ARBA" id="ARBA00023136"/>
    </source>
</evidence>
<feature type="compositionally biased region" description="Low complexity" evidence="5">
    <location>
        <begin position="19"/>
        <end position="29"/>
    </location>
</feature>
<proteinExistence type="predicted"/>
<dbReference type="RefSeq" id="WP_186842943.1">
    <property type="nucleotide sequence ID" value="NZ_WJBC01000018.1"/>
</dbReference>
<feature type="domain" description="O-antigen ligase-related" evidence="7">
    <location>
        <begin position="213"/>
        <end position="349"/>
    </location>
</feature>
<evidence type="ECO:0000256" key="2">
    <source>
        <dbReference type="ARBA" id="ARBA00022692"/>
    </source>
</evidence>
<organism evidence="8 9">
    <name type="scientific">Acetobacterium fimetarium</name>
    <dbReference type="NCBI Taxonomy" id="52691"/>
    <lineage>
        <taxon>Bacteria</taxon>
        <taxon>Bacillati</taxon>
        <taxon>Bacillota</taxon>
        <taxon>Clostridia</taxon>
        <taxon>Eubacteriales</taxon>
        <taxon>Eubacteriaceae</taxon>
        <taxon>Acetobacterium</taxon>
    </lineage>
</organism>
<evidence type="ECO:0000256" key="6">
    <source>
        <dbReference type="SAM" id="Phobius"/>
    </source>
</evidence>
<comment type="caution">
    <text evidence="8">The sequence shown here is derived from an EMBL/GenBank/DDBJ whole genome shotgun (WGS) entry which is preliminary data.</text>
</comment>
<evidence type="ECO:0000256" key="3">
    <source>
        <dbReference type="ARBA" id="ARBA00022989"/>
    </source>
</evidence>
<keyword evidence="9" id="KW-1185">Reference proteome</keyword>
<dbReference type="EMBL" id="WJBC01000018">
    <property type="protein sequence ID" value="MBC3805056.1"/>
    <property type="molecule type" value="Genomic_DNA"/>
</dbReference>
<evidence type="ECO:0000259" key="7">
    <source>
        <dbReference type="Pfam" id="PF04932"/>
    </source>
</evidence>
<feature type="transmembrane region" description="Helical" evidence="6">
    <location>
        <begin position="147"/>
        <end position="168"/>
    </location>
</feature>
<keyword evidence="2 6" id="KW-0812">Transmembrane</keyword>
<reference evidence="8 9" key="1">
    <citation type="journal article" date="2020" name="mSystems">
        <title>Defining Genomic and Predicted Metabolic Features of the Acetobacterium Genus.</title>
        <authorList>
            <person name="Ross D.E."/>
            <person name="Marshall C.W."/>
            <person name="Gulliver D."/>
            <person name="May H.D."/>
            <person name="Norman R.S."/>
        </authorList>
    </citation>
    <scope>NUCLEOTIDE SEQUENCE [LARGE SCALE GENOMIC DNA]</scope>
    <source>
        <strain evidence="8 9">DSM 8238</strain>
    </source>
</reference>
<dbReference type="Pfam" id="PF04932">
    <property type="entry name" value="Wzy_C"/>
    <property type="match status" value="1"/>
</dbReference>
<feature type="transmembrane region" description="Helical" evidence="6">
    <location>
        <begin position="369"/>
        <end position="391"/>
    </location>
</feature>
<comment type="subcellular location">
    <subcellularLocation>
        <location evidence="1">Membrane</location>
        <topology evidence="1">Multi-pass membrane protein</topology>
    </subcellularLocation>
</comment>